<accession>A0ABD6A3G2</accession>
<organism evidence="2 3">
    <name type="scientific">Haloplanus litoreus</name>
    <dbReference type="NCBI Taxonomy" id="767515"/>
    <lineage>
        <taxon>Archaea</taxon>
        <taxon>Methanobacteriati</taxon>
        <taxon>Methanobacteriota</taxon>
        <taxon>Stenosarchaea group</taxon>
        <taxon>Halobacteria</taxon>
        <taxon>Halobacteriales</taxon>
        <taxon>Haloferacaceae</taxon>
        <taxon>Haloplanus</taxon>
    </lineage>
</organism>
<name>A0ABD6A3G2_9EURY</name>
<reference evidence="2 3" key="1">
    <citation type="journal article" date="2019" name="Int. J. Syst. Evol. Microbiol.">
        <title>The Global Catalogue of Microorganisms (GCM) 10K type strain sequencing project: providing services to taxonomists for standard genome sequencing and annotation.</title>
        <authorList>
            <consortium name="The Broad Institute Genomics Platform"/>
            <consortium name="The Broad Institute Genome Sequencing Center for Infectious Disease"/>
            <person name="Wu L."/>
            <person name="Ma J."/>
        </authorList>
    </citation>
    <scope>NUCLEOTIDE SEQUENCE [LARGE SCALE GENOMIC DNA]</scope>
    <source>
        <strain evidence="2 3">GX21</strain>
    </source>
</reference>
<evidence type="ECO:0000313" key="3">
    <source>
        <dbReference type="Proteomes" id="UP001596434"/>
    </source>
</evidence>
<keyword evidence="3" id="KW-1185">Reference proteome</keyword>
<protein>
    <submittedName>
        <fullName evidence="2">Zn-binding domain-containing protein</fullName>
    </submittedName>
</protein>
<comment type="caution">
    <text evidence="2">The sequence shown here is derived from an EMBL/GenBank/DDBJ whole genome shotgun (WGS) entry which is preliminary data.</text>
</comment>
<dbReference type="EMBL" id="JBHTAT010000004">
    <property type="protein sequence ID" value="MFC7257161.1"/>
    <property type="molecule type" value="Genomic_DNA"/>
</dbReference>
<sequence>MSAGDNDYELPRGLSQVLHNYTPGEVVNFGQVGVTTQVDSFDNPEELENIDMDRVATILKGRVSRFRNRTTSGKWDNLQASALNVFKPHGVTTELFPLVFYCEDPECRKVHTANSPDRLPSDGNCYACGTDLTQLTFVNVHTCGHIEGPEPDWQDRCSTHDLDDYRLVRTSGGPGTWYYRCRRCGERMGGFSTICEVCGDPMDGPLPASSNRVQYAQTVVMVDIPFLDEDPEDVPGGEPWARTLAAVHLGLMDADEDHTLESLAANEGQMDMVQGLLDDFGGDNREELRDRLKDLGVPFRGRGYAAEVTDDIVPPDVDSDQAQPEGSETNLAWANVAQQLFTFIRSTEGYEGDEDDRQDSRHPVPDSLDDYLTNPGFIDRHPQAKRYHDQLADSHFRNAWVVDQFPLLNILYGRTRASPRPRDTDLHAFDHPFKKPTIPLFGDRTPSEAIIFEIDRAAIINWLLANDRITEQEAPDTDSEVELKRWFINHIETTDLETGFTSIEDPITSDIYRLLHTISHTLMDAAPEQCGLSVGSLSERILPVVPAVVIYAASTESFSLGAMFTLFKTRLHPWLGDARSVAEQCILDPACREDPESAACDACIHVNLTSCEAMNRHLDRRLLTGSRDTVGFYDDEIDDNVPQRSNAVEQAIQEAEAGNTAD</sequence>
<evidence type="ECO:0000256" key="1">
    <source>
        <dbReference type="SAM" id="MobiDB-lite"/>
    </source>
</evidence>
<feature type="region of interest" description="Disordered" evidence="1">
    <location>
        <begin position="349"/>
        <end position="368"/>
    </location>
</feature>
<dbReference type="Proteomes" id="UP001596434">
    <property type="component" value="Unassembled WGS sequence"/>
</dbReference>
<dbReference type="AlphaFoldDB" id="A0ABD6A3G2"/>
<gene>
    <name evidence="2" type="ORF">ACFQKE_18030</name>
</gene>
<dbReference type="GeneID" id="96955452"/>
<evidence type="ECO:0000313" key="2">
    <source>
        <dbReference type="EMBL" id="MFC7257161.1"/>
    </source>
</evidence>
<proteinExistence type="predicted"/>
<dbReference type="RefSeq" id="WP_340696212.1">
    <property type="nucleotide sequence ID" value="NZ_JBHTAT010000004.1"/>
</dbReference>